<gene>
    <name evidence="2" type="ORF">PECUL_23A006977</name>
</gene>
<reference evidence="2" key="1">
    <citation type="submission" date="2022-03" db="EMBL/GenBank/DDBJ databases">
        <authorList>
            <person name="Alioto T."/>
            <person name="Alioto T."/>
            <person name="Gomez Garrido J."/>
        </authorList>
    </citation>
    <scope>NUCLEOTIDE SEQUENCE</scope>
</reference>
<dbReference type="SUPFAM" id="SSF47986">
    <property type="entry name" value="DEATH domain"/>
    <property type="match status" value="1"/>
</dbReference>
<name>A0AAD1SR35_PELCU</name>
<dbReference type="Proteomes" id="UP001295444">
    <property type="component" value="Chromosome 07"/>
</dbReference>
<proteinExistence type="predicted"/>
<dbReference type="Pfam" id="PF02758">
    <property type="entry name" value="PYRIN"/>
    <property type="match status" value="1"/>
</dbReference>
<dbReference type="CDD" id="cd08321">
    <property type="entry name" value="Pyrin_ASC-like"/>
    <property type="match status" value="1"/>
</dbReference>
<dbReference type="InterPro" id="IPR011029">
    <property type="entry name" value="DEATH-like_dom_sf"/>
</dbReference>
<dbReference type="Gene3D" id="1.10.533.10">
    <property type="entry name" value="Death Domain, Fas"/>
    <property type="match status" value="1"/>
</dbReference>
<dbReference type="AlphaFoldDB" id="A0AAD1SR35"/>
<feature type="domain" description="Pyrin" evidence="1">
    <location>
        <begin position="1"/>
        <end position="92"/>
    </location>
</feature>
<sequence length="99" mass="11311">MARTTRGLILSALEDLLEVDFRRFKNHLNDATIITGFGPIPRGRLENADRMDTANIVYNHFSERNSLIATIITLEAIDQRSLADRLRNEIPANYQADLR</sequence>
<protein>
    <recommendedName>
        <fullName evidence="1">Pyrin domain-containing protein</fullName>
    </recommendedName>
</protein>
<dbReference type="SMART" id="SM01289">
    <property type="entry name" value="PYRIN"/>
    <property type="match status" value="1"/>
</dbReference>
<evidence type="ECO:0000313" key="2">
    <source>
        <dbReference type="EMBL" id="CAH2307969.1"/>
    </source>
</evidence>
<keyword evidence="3" id="KW-1185">Reference proteome</keyword>
<organism evidence="2 3">
    <name type="scientific">Pelobates cultripes</name>
    <name type="common">Western spadefoot toad</name>
    <dbReference type="NCBI Taxonomy" id="61616"/>
    <lineage>
        <taxon>Eukaryota</taxon>
        <taxon>Metazoa</taxon>
        <taxon>Chordata</taxon>
        <taxon>Craniata</taxon>
        <taxon>Vertebrata</taxon>
        <taxon>Euteleostomi</taxon>
        <taxon>Amphibia</taxon>
        <taxon>Batrachia</taxon>
        <taxon>Anura</taxon>
        <taxon>Pelobatoidea</taxon>
        <taxon>Pelobatidae</taxon>
        <taxon>Pelobates</taxon>
    </lineage>
</organism>
<evidence type="ECO:0000259" key="1">
    <source>
        <dbReference type="PROSITE" id="PS50824"/>
    </source>
</evidence>
<dbReference type="PROSITE" id="PS50824">
    <property type="entry name" value="DAPIN"/>
    <property type="match status" value="1"/>
</dbReference>
<dbReference type="InterPro" id="IPR004020">
    <property type="entry name" value="DAPIN"/>
</dbReference>
<evidence type="ECO:0000313" key="3">
    <source>
        <dbReference type="Proteomes" id="UP001295444"/>
    </source>
</evidence>
<dbReference type="EMBL" id="OW240918">
    <property type="protein sequence ID" value="CAH2307969.1"/>
    <property type="molecule type" value="Genomic_DNA"/>
</dbReference>
<accession>A0AAD1SR35</accession>